<evidence type="ECO:0000256" key="1">
    <source>
        <dbReference type="ARBA" id="ARBA00022553"/>
    </source>
</evidence>
<sequence length="141" mass="15264">MHEDGPAARHVPVLRVLVAEDVGEAADMLGTILREDGHSVRVEYDGLGAAAAAILERFDVAILDIHMPLLNGWDVARELKARSPSTLLIAVSALSTPDDLVRSKAAGFDEHHQKPVSYFDLRDSLRAWALNRAKAATPPPV</sequence>
<dbReference type="SMART" id="SM00448">
    <property type="entry name" value="REC"/>
    <property type="match status" value="1"/>
</dbReference>
<dbReference type="Gene3D" id="3.40.50.2300">
    <property type="match status" value="1"/>
</dbReference>
<dbReference type="PROSITE" id="PS50110">
    <property type="entry name" value="RESPONSE_REGULATORY"/>
    <property type="match status" value="1"/>
</dbReference>
<dbReference type="InterPro" id="IPR011006">
    <property type="entry name" value="CheY-like_superfamily"/>
</dbReference>
<protein>
    <submittedName>
        <fullName evidence="4">Response regulator</fullName>
    </submittedName>
</protein>
<dbReference type="InterPro" id="IPR050595">
    <property type="entry name" value="Bact_response_regulator"/>
</dbReference>
<dbReference type="Proteomes" id="UP000617041">
    <property type="component" value="Unassembled WGS sequence"/>
</dbReference>
<evidence type="ECO:0000259" key="3">
    <source>
        <dbReference type="PROSITE" id="PS50110"/>
    </source>
</evidence>
<reference evidence="4" key="1">
    <citation type="submission" date="2020-12" db="EMBL/GenBank/DDBJ databases">
        <title>Ramlibacter sp. nov., isolated from a freshwater alga, Cryptomonas.</title>
        <authorList>
            <person name="Kim H.M."/>
            <person name="Jeon C.O."/>
        </authorList>
    </citation>
    <scope>NUCLEOTIDE SEQUENCE</scope>
    <source>
        <strain evidence="4">CrO1</strain>
    </source>
</reference>
<accession>A0A934URV4</accession>
<comment type="caution">
    <text evidence="4">The sequence shown here is derived from an EMBL/GenBank/DDBJ whole genome shotgun (WGS) entry which is preliminary data.</text>
</comment>
<dbReference type="InterPro" id="IPR001789">
    <property type="entry name" value="Sig_transdc_resp-reg_receiver"/>
</dbReference>
<gene>
    <name evidence="4" type="ORF">I8E28_09955</name>
</gene>
<dbReference type="PANTHER" id="PTHR44591:SF3">
    <property type="entry name" value="RESPONSE REGULATORY DOMAIN-CONTAINING PROTEIN"/>
    <property type="match status" value="1"/>
</dbReference>
<dbReference type="RefSeq" id="WP_200787829.1">
    <property type="nucleotide sequence ID" value="NZ_JAEDAO010000001.1"/>
</dbReference>
<evidence type="ECO:0000256" key="2">
    <source>
        <dbReference type="PROSITE-ProRule" id="PRU00169"/>
    </source>
</evidence>
<dbReference type="GO" id="GO:0000160">
    <property type="term" value="P:phosphorelay signal transduction system"/>
    <property type="evidence" value="ECO:0007669"/>
    <property type="project" value="InterPro"/>
</dbReference>
<dbReference type="EMBL" id="JAEDAO010000001">
    <property type="protein sequence ID" value="MBK0392917.1"/>
    <property type="molecule type" value="Genomic_DNA"/>
</dbReference>
<keyword evidence="1 2" id="KW-0597">Phosphoprotein</keyword>
<dbReference type="SUPFAM" id="SSF52172">
    <property type="entry name" value="CheY-like"/>
    <property type="match status" value="1"/>
</dbReference>
<evidence type="ECO:0000313" key="5">
    <source>
        <dbReference type="Proteomes" id="UP000617041"/>
    </source>
</evidence>
<dbReference type="AlphaFoldDB" id="A0A934URV4"/>
<feature type="modified residue" description="4-aspartylphosphate" evidence="2">
    <location>
        <position position="64"/>
    </location>
</feature>
<dbReference type="Pfam" id="PF00072">
    <property type="entry name" value="Response_reg"/>
    <property type="match status" value="1"/>
</dbReference>
<name>A0A934URV4_9BURK</name>
<feature type="domain" description="Response regulatory" evidence="3">
    <location>
        <begin position="15"/>
        <end position="129"/>
    </location>
</feature>
<organism evidence="4 5">
    <name type="scientific">Ramlibacter algicola</name>
    <dbReference type="NCBI Taxonomy" id="2795217"/>
    <lineage>
        <taxon>Bacteria</taxon>
        <taxon>Pseudomonadati</taxon>
        <taxon>Pseudomonadota</taxon>
        <taxon>Betaproteobacteria</taxon>
        <taxon>Burkholderiales</taxon>
        <taxon>Comamonadaceae</taxon>
        <taxon>Ramlibacter</taxon>
    </lineage>
</organism>
<proteinExistence type="predicted"/>
<evidence type="ECO:0000313" key="4">
    <source>
        <dbReference type="EMBL" id="MBK0392917.1"/>
    </source>
</evidence>
<dbReference type="PANTHER" id="PTHR44591">
    <property type="entry name" value="STRESS RESPONSE REGULATOR PROTEIN 1"/>
    <property type="match status" value="1"/>
</dbReference>
<keyword evidence="5" id="KW-1185">Reference proteome</keyword>